<evidence type="ECO:0000313" key="1">
    <source>
        <dbReference type="EMBL" id="AIE97467.1"/>
    </source>
</evidence>
<reference evidence="1" key="1">
    <citation type="journal article" date="2014" name="Genome Biol. Evol.">
        <title>Pangenome evidence for extensive interdomain horizontal transfer affecting lineage core and shell genes in uncultured planktonic thaumarchaeota and euryarchaeota.</title>
        <authorList>
            <person name="Deschamps P."/>
            <person name="Zivanovic Y."/>
            <person name="Moreira D."/>
            <person name="Rodriguez-Valera F."/>
            <person name="Lopez-Garcia P."/>
        </authorList>
    </citation>
    <scope>NUCLEOTIDE SEQUENCE</scope>
</reference>
<dbReference type="AlphaFoldDB" id="A0A075G6X2"/>
<name>A0A075G6X2_9EURY</name>
<accession>A0A075G6X2</accession>
<proteinExistence type="predicted"/>
<sequence>MRGTERVPSCTLDIIEVPACQSGQSAICSDLLYQSSLNIESLHVRALAGTFLNAIASQAASGCVSNGLNRHHLSGEHAAKGRQCIVCSLRLADGDPGSERRFGREHV</sequence>
<dbReference type="EMBL" id="KF900508">
    <property type="protein sequence ID" value="AIE97467.1"/>
    <property type="molecule type" value="Genomic_DNA"/>
</dbReference>
<organism evidence="1">
    <name type="scientific">uncultured marine group II/III euryarchaeote KM3_01_B07</name>
    <dbReference type="NCBI Taxonomy" id="1457832"/>
    <lineage>
        <taxon>Archaea</taxon>
        <taxon>Methanobacteriati</taxon>
        <taxon>Methanobacteriota</taxon>
        <taxon>environmental samples</taxon>
    </lineage>
</organism>
<protein>
    <submittedName>
        <fullName evidence="1">Uncharacterized protein</fullName>
    </submittedName>
</protein>